<reference evidence="1 2" key="1">
    <citation type="submission" date="2009-12" db="EMBL/GenBank/DDBJ databases">
        <title>The Genome Sequence of Anolis carolinensis (Green Anole Lizard).</title>
        <authorList>
            <consortium name="The Genome Sequencing Platform"/>
            <person name="Di Palma F."/>
            <person name="Alfoldi J."/>
            <person name="Heiman D."/>
            <person name="Young S."/>
            <person name="Grabherr M."/>
            <person name="Johnson J."/>
            <person name="Lander E.S."/>
            <person name="Lindblad-Toh K."/>
        </authorList>
    </citation>
    <scope>NUCLEOTIDE SEQUENCE [LARGE SCALE GENOMIC DNA]</scope>
    <source>
        <strain evidence="1 2">JBL SC #1</strain>
    </source>
</reference>
<keyword evidence="2" id="KW-1185">Reference proteome</keyword>
<sequence>MANCAIHTCLNQTKVLSPTLDISQIYKLLLPSFQQTSQPLMPAIDVGETSGENYYSNALNQQWPQWQPASKNNLSDGAAGLVGCFGNLQSMSLKQNTIKILAGIYPVCIIS</sequence>
<accession>A0A803TPP7</accession>
<protein>
    <submittedName>
        <fullName evidence="1">Uncharacterized protein</fullName>
    </submittedName>
</protein>
<dbReference type="AlphaFoldDB" id="A0A803TPP7"/>
<proteinExistence type="predicted"/>
<dbReference type="Ensembl" id="ENSACAT00000056906.1">
    <property type="protein sequence ID" value="ENSACAP00000037187.1"/>
    <property type="gene ID" value="ENSACAG00000044392.1"/>
</dbReference>
<name>A0A803TPP7_ANOCA</name>
<evidence type="ECO:0000313" key="2">
    <source>
        <dbReference type="Proteomes" id="UP000001646"/>
    </source>
</evidence>
<organism evidence="1 2">
    <name type="scientific">Anolis carolinensis</name>
    <name type="common">Green anole</name>
    <name type="synonym">American chameleon</name>
    <dbReference type="NCBI Taxonomy" id="28377"/>
    <lineage>
        <taxon>Eukaryota</taxon>
        <taxon>Metazoa</taxon>
        <taxon>Chordata</taxon>
        <taxon>Craniata</taxon>
        <taxon>Vertebrata</taxon>
        <taxon>Euteleostomi</taxon>
        <taxon>Lepidosauria</taxon>
        <taxon>Squamata</taxon>
        <taxon>Bifurcata</taxon>
        <taxon>Unidentata</taxon>
        <taxon>Episquamata</taxon>
        <taxon>Toxicofera</taxon>
        <taxon>Iguania</taxon>
        <taxon>Dactyloidae</taxon>
        <taxon>Anolis</taxon>
    </lineage>
</organism>
<reference evidence="1" key="2">
    <citation type="submission" date="2025-08" db="UniProtKB">
        <authorList>
            <consortium name="Ensembl"/>
        </authorList>
    </citation>
    <scope>IDENTIFICATION</scope>
</reference>
<reference evidence="1" key="3">
    <citation type="submission" date="2025-09" db="UniProtKB">
        <authorList>
            <consortium name="Ensembl"/>
        </authorList>
    </citation>
    <scope>IDENTIFICATION</scope>
</reference>
<evidence type="ECO:0000313" key="1">
    <source>
        <dbReference type="Ensembl" id="ENSACAP00000037187.1"/>
    </source>
</evidence>
<dbReference type="InParanoid" id="A0A803TPP7"/>
<dbReference type="Proteomes" id="UP000001646">
    <property type="component" value="Chromosome 1"/>
</dbReference>